<comment type="caution">
    <text evidence="2">The sequence shown here is derived from an EMBL/GenBank/DDBJ whole genome shotgun (WGS) entry which is preliminary data.</text>
</comment>
<reference evidence="2 3" key="1">
    <citation type="submission" date="2009-02" db="EMBL/GenBank/DDBJ databases">
        <title>Sequencing of the draft genome and assembly of Dethiobacter alkaliphilus AHT 1.</title>
        <authorList>
            <consortium name="US DOE Joint Genome Institute (JGI-PGF)"/>
            <person name="Lucas S."/>
            <person name="Copeland A."/>
            <person name="Lapidus A."/>
            <person name="Glavina del Rio T."/>
            <person name="Dalin E."/>
            <person name="Tice H."/>
            <person name="Bruce D."/>
            <person name="Goodwin L."/>
            <person name="Pitluck S."/>
            <person name="Larimer F."/>
            <person name="Land M.L."/>
            <person name="Hauser L."/>
            <person name="Muyzer G."/>
        </authorList>
    </citation>
    <scope>NUCLEOTIDE SEQUENCE [LARGE SCALE GENOMIC DNA]</scope>
    <source>
        <strain evidence="2 3">AHT 1</strain>
    </source>
</reference>
<feature type="transmembrane region" description="Helical" evidence="1">
    <location>
        <begin position="170"/>
        <end position="192"/>
    </location>
</feature>
<evidence type="ECO:0000256" key="1">
    <source>
        <dbReference type="SAM" id="Phobius"/>
    </source>
</evidence>
<feature type="transmembrane region" description="Helical" evidence="1">
    <location>
        <begin position="337"/>
        <end position="359"/>
    </location>
</feature>
<feature type="transmembrane region" description="Helical" evidence="1">
    <location>
        <begin position="212"/>
        <end position="241"/>
    </location>
</feature>
<proteinExistence type="predicted"/>
<dbReference type="InterPro" id="IPR007294">
    <property type="entry name" value="DUF401"/>
</dbReference>
<feature type="transmembrane region" description="Helical" evidence="1">
    <location>
        <begin position="54"/>
        <end position="73"/>
    </location>
</feature>
<sequence length="398" mass="43362">MLAVLIAFLIINVLLYFRQQLYTAILAGLLIIVLFNPITPGAAFSLFIESLTSPMAILLGLIVLLFTAFGNLLKEMGTLTAMVEKLSLVLRDLRVQLAVLPALMGMLMFPGGAVFSAPLVEEAGLKAELDNNRLVVINILFRHVLYIIFPLYATLILLGEISQISVTRFITANVPIFIVFLIILSVTIFRGVGQSQSPKRDLRALPALFYHLSPLVIVLLLAIAFDLYLPLAVLVGIIIALSMGKPSTATLKSRLSALVKGINWRMAASIVSVIIFKDFLEQTQAINGFVESLTAQGIPLLALALIIPYLVGFITGNHTAAIGISAPLFLSVQPELILYYLSTAFIAGLAGYLGSPIHLCTVFTAEHFKVPLTDAVKHINYYTLPLAVFTTIFYAFLI</sequence>
<dbReference type="Proteomes" id="UP000006443">
    <property type="component" value="Unassembled WGS sequence"/>
</dbReference>
<keyword evidence="1" id="KW-0472">Membrane</keyword>
<keyword evidence="1" id="KW-1133">Transmembrane helix</keyword>
<dbReference type="eggNOG" id="COG1906">
    <property type="taxonomic scope" value="Bacteria"/>
</dbReference>
<accession>C0GI32</accession>
<keyword evidence="3" id="KW-1185">Reference proteome</keyword>
<dbReference type="Pfam" id="PF04165">
    <property type="entry name" value="DUF401"/>
    <property type="match status" value="1"/>
</dbReference>
<dbReference type="RefSeq" id="WP_008517278.1">
    <property type="nucleotide sequence ID" value="NZ_ACJM01000010.1"/>
</dbReference>
<dbReference type="AlphaFoldDB" id="C0GI32"/>
<keyword evidence="1" id="KW-0812">Transmembrane</keyword>
<feature type="transmembrane region" description="Helical" evidence="1">
    <location>
        <begin position="262"/>
        <end position="280"/>
    </location>
</feature>
<protein>
    <recommendedName>
        <fullName evidence="4">DUF401 family protein</fullName>
    </recommendedName>
</protein>
<evidence type="ECO:0008006" key="4">
    <source>
        <dbReference type="Google" id="ProtNLM"/>
    </source>
</evidence>
<dbReference type="OrthoDB" id="367235at2"/>
<feature type="transmembrane region" description="Helical" evidence="1">
    <location>
        <begin position="135"/>
        <end position="158"/>
    </location>
</feature>
<feature type="transmembrane region" description="Helical" evidence="1">
    <location>
        <begin position="21"/>
        <end position="48"/>
    </location>
</feature>
<feature type="transmembrane region" description="Helical" evidence="1">
    <location>
        <begin position="379"/>
        <end position="397"/>
    </location>
</feature>
<evidence type="ECO:0000313" key="3">
    <source>
        <dbReference type="Proteomes" id="UP000006443"/>
    </source>
</evidence>
<gene>
    <name evidence="2" type="ORF">DealDRAFT_2141</name>
</gene>
<dbReference type="EMBL" id="ACJM01000010">
    <property type="protein sequence ID" value="EEG77106.1"/>
    <property type="molecule type" value="Genomic_DNA"/>
</dbReference>
<feature type="transmembrane region" description="Helical" evidence="1">
    <location>
        <begin position="300"/>
        <end position="330"/>
    </location>
</feature>
<dbReference type="PANTHER" id="PTHR39556:SF1">
    <property type="entry name" value="PROTEIN, PUTATIVE-RELATED"/>
    <property type="match status" value="1"/>
</dbReference>
<dbReference type="PANTHER" id="PTHR39556">
    <property type="entry name" value="PROTEIN, PUTATIVE-RELATED"/>
    <property type="match status" value="1"/>
</dbReference>
<evidence type="ECO:0000313" key="2">
    <source>
        <dbReference type="EMBL" id="EEG77106.1"/>
    </source>
</evidence>
<name>C0GI32_DETAL</name>
<dbReference type="STRING" id="555088.DealDRAFT_2141"/>
<feature type="transmembrane region" description="Helical" evidence="1">
    <location>
        <begin position="93"/>
        <end position="115"/>
    </location>
</feature>
<organism evidence="2 3">
    <name type="scientific">Dethiobacter alkaliphilus AHT 1</name>
    <dbReference type="NCBI Taxonomy" id="555088"/>
    <lineage>
        <taxon>Bacteria</taxon>
        <taxon>Bacillati</taxon>
        <taxon>Bacillota</taxon>
        <taxon>Dethiobacteria</taxon>
        <taxon>Dethiobacterales</taxon>
        <taxon>Dethiobacteraceae</taxon>
        <taxon>Dethiobacter</taxon>
    </lineage>
</organism>